<protein>
    <submittedName>
        <fullName evidence="2">Uncharacterized protein</fullName>
    </submittedName>
</protein>
<accession>A0A163L013</accession>
<proteinExistence type="predicted"/>
<sequence>MGTSKKPTWTNCTARRRILYVFYKKLSLLASPTARFLLTLFRSPTPISFSPPILLSSASSSPTIHLSNSPIQSPTPDLFLDPELLALASPPSPAHPSIFPAPDPPSSRLSHTPLSTLPVPACSPAAVPIPKEKIKIKAKNLRRRSNYESGSTTDKPKRLRMLGPK</sequence>
<feature type="region of interest" description="Disordered" evidence="1">
    <location>
        <begin position="140"/>
        <end position="165"/>
    </location>
</feature>
<evidence type="ECO:0000313" key="3">
    <source>
        <dbReference type="Proteomes" id="UP000078561"/>
    </source>
</evidence>
<dbReference type="Proteomes" id="UP000078561">
    <property type="component" value="Unassembled WGS sequence"/>
</dbReference>
<organism evidence="2">
    <name type="scientific">Absidia glauca</name>
    <name type="common">Pin mould</name>
    <dbReference type="NCBI Taxonomy" id="4829"/>
    <lineage>
        <taxon>Eukaryota</taxon>
        <taxon>Fungi</taxon>
        <taxon>Fungi incertae sedis</taxon>
        <taxon>Mucoromycota</taxon>
        <taxon>Mucoromycotina</taxon>
        <taxon>Mucoromycetes</taxon>
        <taxon>Mucorales</taxon>
        <taxon>Cunninghamellaceae</taxon>
        <taxon>Absidia</taxon>
    </lineage>
</organism>
<feature type="region of interest" description="Disordered" evidence="1">
    <location>
        <begin position="91"/>
        <end position="115"/>
    </location>
</feature>
<name>A0A163L013_ABSGL</name>
<evidence type="ECO:0000313" key="2">
    <source>
        <dbReference type="EMBL" id="SAM02970.1"/>
    </source>
</evidence>
<keyword evidence="3" id="KW-1185">Reference proteome</keyword>
<dbReference type="EMBL" id="LT554026">
    <property type="protein sequence ID" value="SAM02970.1"/>
    <property type="molecule type" value="Genomic_DNA"/>
</dbReference>
<feature type="compositionally biased region" description="Pro residues" evidence="1">
    <location>
        <begin position="91"/>
        <end position="105"/>
    </location>
</feature>
<evidence type="ECO:0000256" key="1">
    <source>
        <dbReference type="SAM" id="MobiDB-lite"/>
    </source>
</evidence>
<reference evidence="2" key="1">
    <citation type="submission" date="2016-04" db="EMBL/GenBank/DDBJ databases">
        <authorList>
            <person name="Evans L.H."/>
            <person name="Alamgir A."/>
            <person name="Owens N."/>
            <person name="Weber N.D."/>
            <person name="Virtaneva K."/>
            <person name="Barbian K."/>
            <person name="Babar A."/>
            <person name="Rosenke K."/>
        </authorList>
    </citation>
    <scope>NUCLEOTIDE SEQUENCE [LARGE SCALE GENOMIC DNA]</scope>
    <source>
        <strain evidence="2">CBS 101.48</strain>
    </source>
</reference>
<dbReference type="AlphaFoldDB" id="A0A163L013"/>
<dbReference type="InParanoid" id="A0A163L013"/>
<gene>
    <name evidence="2" type="primary">ABSGL_08787.1 scaffold 10439</name>
</gene>